<name>A0ABS3P0I9_9BACI</name>
<sequence length="620" mass="73200">MKEEFYHTRVMKAVQSERYIAVRRRVFRQLIESLIYEEIISPIQIQGEEDIIFIISGFDESGNSVIYKCWGQERMTFGRIRLTEKSIVRIQNDREEEVTSIAQFLNEVFKGVQIDEVKLRSFIQELEQTIFKDTIAQYERHETKEKLVESTYDELENHLIDGHPYHPSYKARIGFQYLDNYQYGFEFKQSIKLIWIAVHDKHTHVGTMSKDDVNHIVREEVGESKLIEFCSTVQNIGCNPNDYTFMPVHPWQWENYIIPNYAEHIHNRHIIFIEQSQDEYFAQQSMRTLQNATNCMKPYVKLSMNLLNTSTVRILKPHSVVSAPTISKWLTDLVRGDSYLRDEARVVLLQEFAGVTYDPPGQSTYGSLGCIWRESIHTHLEEVEEAIPFNALYAKEQDGTPFIEPWLKQNGIENWLRELIQKAVLPVVHLLVEHGIALESHGQNMILIHKQGVPVRIALKDFHEGLEFYRPYLKDLEKCPDFTKVHNMYANGQLNEFFEMDSMRCLQEMVLDALFLFNLGELALLFANEYEFNEERFWILVVEELESHFTSSQHLYERFEELQLYTPTFRAEQLTKRRLYKDIESLVHEVPNPLYNALQLIKSKIVIMEENYVNRKQTRI</sequence>
<evidence type="ECO:0000313" key="6">
    <source>
        <dbReference type="Proteomes" id="UP000677611"/>
    </source>
</evidence>
<comment type="similarity">
    <text evidence="2">Belongs to the IucA/IucC family.</text>
</comment>
<comment type="caution">
    <text evidence="5">The sequence shown here is derived from an EMBL/GenBank/DDBJ whole genome shotgun (WGS) entry which is preliminary data.</text>
</comment>
<organism evidence="5 6">
    <name type="scientific">Bacillus arachidis</name>
    <dbReference type="NCBI Taxonomy" id="2819290"/>
    <lineage>
        <taxon>Bacteria</taxon>
        <taxon>Bacillati</taxon>
        <taxon>Bacillota</taxon>
        <taxon>Bacilli</taxon>
        <taxon>Bacillales</taxon>
        <taxon>Bacillaceae</taxon>
        <taxon>Bacillus</taxon>
    </lineage>
</organism>
<dbReference type="Proteomes" id="UP000677611">
    <property type="component" value="Unassembled WGS sequence"/>
</dbReference>
<comment type="pathway">
    <text evidence="1">Siderophore biosynthesis.</text>
</comment>
<evidence type="ECO:0000259" key="3">
    <source>
        <dbReference type="Pfam" id="PF04183"/>
    </source>
</evidence>
<reference evidence="5 6" key="1">
    <citation type="submission" date="2021-03" db="EMBL/GenBank/DDBJ databases">
        <title>Identification of novel Bacillus strains.</title>
        <authorList>
            <person name="Xiao Z."/>
            <person name="Li Y."/>
            <person name="Shen J."/>
        </authorList>
    </citation>
    <scope>NUCLEOTIDE SEQUENCE [LARGE SCALE GENOMIC DNA]</scope>
    <source>
        <strain evidence="5 6">SY8</strain>
    </source>
</reference>
<dbReference type="Gene3D" id="3.30.310.280">
    <property type="match status" value="1"/>
</dbReference>
<dbReference type="PANTHER" id="PTHR34384">
    <property type="entry name" value="L-2,3-DIAMINOPROPANOATE--CITRATE LIGASE"/>
    <property type="match status" value="1"/>
</dbReference>
<dbReference type="Pfam" id="PF04183">
    <property type="entry name" value="IucA_IucC"/>
    <property type="match status" value="1"/>
</dbReference>
<dbReference type="InterPro" id="IPR007310">
    <property type="entry name" value="Aerobactin_biosyn_IucA/IucC_N"/>
</dbReference>
<accession>A0ABS3P0I9</accession>
<evidence type="ECO:0000313" key="5">
    <source>
        <dbReference type="EMBL" id="MBO1626712.1"/>
    </source>
</evidence>
<dbReference type="EMBL" id="JAGDQJ010000018">
    <property type="protein sequence ID" value="MBO1626712.1"/>
    <property type="molecule type" value="Genomic_DNA"/>
</dbReference>
<feature type="domain" description="Aerobactin siderophore biosynthesis IucA/IucC-like C-terminal" evidence="4">
    <location>
        <begin position="414"/>
        <end position="583"/>
    </location>
</feature>
<evidence type="ECO:0000256" key="1">
    <source>
        <dbReference type="ARBA" id="ARBA00004924"/>
    </source>
</evidence>
<dbReference type="Gene3D" id="1.10.510.40">
    <property type="match status" value="1"/>
</dbReference>
<evidence type="ECO:0000259" key="4">
    <source>
        <dbReference type="Pfam" id="PF06276"/>
    </source>
</evidence>
<gene>
    <name evidence="5" type="ORF">J4P90_15960</name>
</gene>
<dbReference type="InterPro" id="IPR037455">
    <property type="entry name" value="LucA/IucC-like"/>
</dbReference>
<proteinExistence type="inferred from homology"/>
<dbReference type="Pfam" id="PF06276">
    <property type="entry name" value="FhuF"/>
    <property type="match status" value="1"/>
</dbReference>
<dbReference type="RefSeq" id="WP_208018287.1">
    <property type="nucleotide sequence ID" value="NZ_JAGDQJ010000018.1"/>
</dbReference>
<keyword evidence="6" id="KW-1185">Reference proteome</keyword>
<feature type="domain" description="Aerobactin siderophore biosynthesis IucA/IucC N-terminal" evidence="3">
    <location>
        <begin position="152"/>
        <end position="394"/>
    </location>
</feature>
<dbReference type="PANTHER" id="PTHR34384:SF6">
    <property type="entry name" value="STAPHYLOFERRIN B SYNTHASE"/>
    <property type="match status" value="1"/>
</dbReference>
<dbReference type="Gene3D" id="6.10.250.3370">
    <property type="match status" value="1"/>
</dbReference>
<dbReference type="InterPro" id="IPR022770">
    <property type="entry name" value="IucA/IucC-like_C"/>
</dbReference>
<evidence type="ECO:0000256" key="2">
    <source>
        <dbReference type="ARBA" id="ARBA00007832"/>
    </source>
</evidence>
<protein>
    <submittedName>
        <fullName evidence="5">Siderophore biosynthesis protein</fullName>
    </submittedName>
</protein>